<dbReference type="PROSITE" id="PS51471">
    <property type="entry name" value="FE2OG_OXY"/>
    <property type="match status" value="1"/>
</dbReference>
<dbReference type="Pfam" id="PF03171">
    <property type="entry name" value="2OG-FeII_Oxy"/>
    <property type="match status" value="2"/>
</dbReference>
<evidence type="ECO:0000313" key="2">
    <source>
        <dbReference type="EMBL" id="KAK2572959.1"/>
    </source>
</evidence>
<evidence type="ECO:0000313" key="3">
    <source>
        <dbReference type="Proteomes" id="UP001249851"/>
    </source>
</evidence>
<accession>A0AAD9VFW1</accession>
<dbReference type="EMBL" id="JARQWQ010000003">
    <property type="protein sequence ID" value="KAK2572959.1"/>
    <property type="molecule type" value="Genomic_DNA"/>
</dbReference>
<dbReference type="Gene3D" id="2.60.120.330">
    <property type="entry name" value="B-lactam Antibiotic, Isopenicillin N Synthase, Chain"/>
    <property type="match status" value="2"/>
</dbReference>
<sequence length="572" mass="64760">MESLIPIIDFGQVCIEPADNDCFSENNMQQLAEELQKAFRTVGFAYIKNHGIPSEKIASIFELGDYFFQLDDDIKQKYARPASGSGHGWVAFEREKVSSDRPADRKEAFNITEPCNEQRLWPDDKVPGFQSEMESFFKLCGDLSLKILNIMALGLQLEVTSTVPYINNLAISSPCVLLFVLYQEKMNIFINEDSEIFAKTHKAMESTKNATTLRLLHYPSIKEESDIKPGQIRCGEHTDYGSITLLFQDEMPGLEVLPLGYEEYIPAPPLPGAIVMAAEVDIPIVDFSVMSVEHKDPLKENFEAVKIVADEVYQAFSTIGFVFLKNHVKAKYAKTKGTLTNGWDAVEKESTNPERPGDLKESFDVECLDENLMWPNQEVPHFQSTVVSFYQMVADLALRILTVVAVGLKLEPSTFTRRFNKMGTSKGAVQLRYNYYPRIEDFGRVKPGQIRCGEHTDYGAITVLFQDENEGLEVKNKNGEFVAARPIKGTVLVNIADLLQRWTADKLKSTVHRVLIPESEAKRRIPRRSLVLFADPDLEETIECVDGSSKYPPITSGEWKRRRLLATYNYEN</sequence>
<reference evidence="2" key="2">
    <citation type="journal article" date="2023" name="Science">
        <title>Genomic signatures of disease resistance in endangered staghorn corals.</title>
        <authorList>
            <person name="Vollmer S.V."/>
            <person name="Selwyn J.D."/>
            <person name="Despard B.A."/>
            <person name="Roesel C.L."/>
        </authorList>
    </citation>
    <scope>NUCLEOTIDE SEQUENCE</scope>
    <source>
        <strain evidence="2">K2</strain>
    </source>
</reference>
<proteinExistence type="predicted"/>
<dbReference type="InterPro" id="IPR044861">
    <property type="entry name" value="IPNS-like_FE2OG_OXY"/>
</dbReference>
<gene>
    <name evidence="2" type="ORF">P5673_001977</name>
</gene>
<dbReference type="Proteomes" id="UP001249851">
    <property type="component" value="Unassembled WGS sequence"/>
</dbReference>
<dbReference type="InterPro" id="IPR050231">
    <property type="entry name" value="Iron_ascorbate_oxido_reductase"/>
</dbReference>
<dbReference type="Pfam" id="PF14226">
    <property type="entry name" value="DIOX_N"/>
    <property type="match status" value="1"/>
</dbReference>
<dbReference type="AlphaFoldDB" id="A0AAD9VFW1"/>
<feature type="domain" description="Fe2OG dioxygenase" evidence="1">
    <location>
        <begin position="427"/>
        <end position="536"/>
    </location>
</feature>
<name>A0AAD9VFW1_ACRCE</name>
<dbReference type="InterPro" id="IPR026992">
    <property type="entry name" value="DIOX_N"/>
</dbReference>
<dbReference type="PANTHER" id="PTHR47990">
    <property type="entry name" value="2-OXOGLUTARATE (2OG) AND FE(II)-DEPENDENT OXYGENASE SUPERFAMILY PROTEIN-RELATED"/>
    <property type="match status" value="1"/>
</dbReference>
<evidence type="ECO:0000259" key="1">
    <source>
        <dbReference type="PROSITE" id="PS51471"/>
    </source>
</evidence>
<dbReference type="InterPro" id="IPR005123">
    <property type="entry name" value="Oxoglu/Fe-dep_dioxygenase_dom"/>
</dbReference>
<keyword evidence="3" id="KW-1185">Reference proteome</keyword>
<dbReference type="FunFam" id="2.60.120.330:FF:000038">
    <property type="entry name" value="Si:dkey-10o6.2"/>
    <property type="match status" value="1"/>
</dbReference>
<protein>
    <submittedName>
        <fullName evidence="2">Proline hydroxylase buaE</fullName>
    </submittedName>
</protein>
<dbReference type="SUPFAM" id="SSF51197">
    <property type="entry name" value="Clavaminate synthase-like"/>
    <property type="match status" value="2"/>
</dbReference>
<comment type="caution">
    <text evidence="2">The sequence shown here is derived from an EMBL/GenBank/DDBJ whole genome shotgun (WGS) entry which is preliminary data.</text>
</comment>
<organism evidence="2 3">
    <name type="scientific">Acropora cervicornis</name>
    <name type="common">Staghorn coral</name>
    <dbReference type="NCBI Taxonomy" id="6130"/>
    <lineage>
        <taxon>Eukaryota</taxon>
        <taxon>Metazoa</taxon>
        <taxon>Cnidaria</taxon>
        <taxon>Anthozoa</taxon>
        <taxon>Hexacorallia</taxon>
        <taxon>Scleractinia</taxon>
        <taxon>Astrocoeniina</taxon>
        <taxon>Acroporidae</taxon>
        <taxon>Acropora</taxon>
    </lineage>
</organism>
<reference evidence="2" key="1">
    <citation type="journal article" date="2023" name="G3 (Bethesda)">
        <title>Whole genome assembly and annotation of the endangered Caribbean coral Acropora cervicornis.</title>
        <authorList>
            <person name="Selwyn J.D."/>
            <person name="Vollmer S.V."/>
        </authorList>
    </citation>
    <scope>NUCLEOTIDE SEQUENCE</scope>
    <source>
        <strain evidence="2">K2</strain>
    </source>
</reference>
<dbReference type="InterPro" id="IPR027443">
    <property type="entry name" value="IPNS-like_sf"/>
</dbReference>